<protein>
    <recommendedName>
        <fullName evidence="10">Transposase</fullName>
    </recommendedName>
</protein>
<dbReference type="Proteomes" id="UP000318370">
    <property type="component" value="Unassembled WGS sequence"/>
</dbReference>
<dbReference type="GO" id="GO:0006310">
    <property type="term" value="P:DNA recombination"/>
    <property type="evidence" value="ECO:0007669"/>
    <property type="project" value="UniProtKB-KW"/>
</dbReference>
<dbReference type="PANTHER" id="PTHR30405">
    <property type="entry name" value="TRANSPOSASE"/>
    <property type="match status" value="1"/>
</dbReference>
<evidence type="ECO:0000256" key="2">
    <source>
        <dbReference type="ARBA" id="ARBA00011044"/>
    </source>
</evidence>
<dbReference type="Pfam" id="PF07282">
    <property type="entry name" value="Cas12f1-like_TNB"/>
    <property type="match status" value="1"/>
</dbReference>
<dbReference type="InterPro" id="IPR001959">
    <property type="entry name" value="Transposase"/>
</dbReference>
<evidence type="ECO:0000256" key="3">
    <source>
        <dbReference type="ARBA" id="ARBA00022578"/>
    </source>
</evidence>
<sequence>MPVNNNCTNIVYTYSVNIQTKTLSVRVKDRHVAVLRQMAFEVNQVFNLANEITSAAYSNAGAFGAQKPQWLSAFDVQKITAGIQKERGYSIGSATVQEVIASHGKARKQFKRSRLRWRVSGGARRSLGWVPFKPRAAQWQNGCVKFAGHYFKVWDSYGLAGFKFRAGSFSEDSRGRWYFNICVEVETAPTTGTTAVGVDLGLKDYATPSEGEKLVAGKFYRNLESALGKAQRANKKARVRAIHAKIKNRRKDALHKFSTALVNNNAAIFVGDVSSKKLVKTKMAKSVLDAGWAMLKTQLEYKAIARSVVFEVVNERYSTQACSCCGSISDNSPKGRAGLRIREWTCCECGTTHDRDVNAAKNILAAGHCRLAVGIPVL</sequence>
<organism evidence="8 9">
    <name type="scientific">Klebsiella spallanzanii</name>
    <dbReference type="NCBI Taxonomy" id="2587528"/>
    <lineage>
        <taxon>Bacteria</taxon>
        <taxon>Pseudomonadati</taxon>
        <taxon>Pseudomonadota</taxon>
        <taxon>Gammaproteobacteria</taxon>
        <taxon>Enterobacterales</taxon>
        <taxon>Enterobacteriaceae</taxon>
        <taxon>Klebsiella/Raoultella group</taxon>
        <taxon>Klebsiella</taxon>
    </lineage>
</organism>
<evidence type="ECO:0008006" key="10">
    <source>
        <dbReference type="Google" id="ProtNLM"/>
    </source>
</evidence>
<evidence type="ECO:0000256" key="5">
    <source>
        <dbReference type="ARBA" id="ARBA00023172"/>
    </source>
</evidence>
<keyword evidence="4" id="KW-0238">DNA-binding</keyword>
<evidence type="ECO:0000256" key="1">
    <source>
        <dbReference type="ARBA" id="ARBA00008761"/>
    </source>
</evidence>
<evidence type="ECO:0000259" key="6">
    <source>
        <dbReference type="Pfam" id="PF01385"/>
    </source>
</evidence>
<evidence type="ECO:0000259" key="7">
    <source>
        <dbReference type="Pfam" id="PF07282"/>
    </source>
</evidence>
<keyword evidence="3" id="KW-0815">Transposition</keyword>
<dbReference type="InterPro" id="IPR010095">
    <property type="entry name" value="Cas12f1-like_TNB"/>
</dbReference>
<dbReference type="NCBIfam" id="NF040570">
    <property type="entry name" value="guided_TnpB"/>
    <property type="match status" value="1"/>
</dbReference>
<dbReference type="InterPro" id="IPR051399">
    <property type="entry name" value="RNA-guided_DNA_endo/Transpos"/>
</dbReference>
<feature type="domain" description="Cas12f1-like TNB" evidence="7">
    <location>
        <begin position="292"/>
        <end position="363"/>
    </location>
</feature>
<proteinExistence type="inferred from homology"/>
<comment type="similarity">
    <text evidence="1">In the C-terminal section; belongs to the transposase 35 family.</text>
</comment>
<comment type="similarity">
    <text evidence="2">In the N-terminal section; belongs to the transposase 2 family.</text>
</comment>
<dbReference type="GO" id="GO:0032196">
    <property type="term" value="P:transposition"/>
    <property type="evidence" value="ECO:0007669"/>
    <property type="project" value="UniProtKB-KW"/>
</dbReference>
<name>A0A564JCM2_9ENTR</name>
<dbReference type="Pfam" id="PF01385">
    <property type="entry name" value="OrfB_IS605"/>
    <property type="match status" value="1"/>
</dbReference>
<keyword evidence="5" id="KW-0233">DNA recombination</keyword>
<evidence type="ECO:0000256" key="4">
    <source>
        <dbReference type="ARBA" id="ARBA00023125"/>
    </source>
</evidence>
<gene>
    <name evidence="8" type="ORF">SB6408_04574</name>
</gene>
<dbReference type="GO" id="GO:0003677">
    <property type="term" value="F:DNA binding"/>
    <property type="evidence" value="ECO:0007669"/>
    <property type="project" value="UniProtKB-KW"/>
</dbReference>
<dbReference type="AlphaFoldDB" id="A0A564JCM2"/>
<dbReference type="PANTHER" id="PTHR30405:SF25">
    <property type="entry name" value="RNA-GUIDED DNA ENDONUCLEASE INSQ-RELATED"/>
    <property type="match status" value="1"/>
</dbReference>
<dbReference type="EMBL" id="CABGHF010000009">
    <property type="protein sequence ID" value="VUS54333.1"/>
    <property type="molecule type" value="Genomic_DNA"/>
</dbReference>
<evidence type="ECO:0000313" key="9">
    <source>
        <dbReference type="Proteomes" id="UP000318370"/>
    </source>
</evidence>
<reference evidence="8 9" key="1">
    <citation type="submission" date="2019-07" db="EMBL/GenBank/DDBJ databases">
        <authorList>
            <person name="Brisse S."/>
            <person name="Rodrigues C."/>
            <person name="Thorpe H."/>
        </authorList>
    </citation>
    <scope>NUCLEOTIDE SEQUENCE [LARGE SCALE GENOMIC DNA]</scope>
    <source>
        <strain evidence="8">SB6408</strain>
    </source>
</reference>
<evidence type="ECO:0000313" key="8">
    <source>
        <dbReference type="EMBL" id="VUS54333.1"/>
    </source>
</evidence>
<feature type="domain" description="Probable transposase IS891/IS1136/IS1341" evidence="6">
    <location>
        <begin position="181"/>
        <end position="280"/>
    </location>
</feature>
<accession>A0A564JCM2</accession>